<dbReference type="Proteomes" id="UP000553632">
    <property type="component" value="Unassembled WGS sequence"/>
</dbReference>
<reference evidence="3 4" key="1">
    <citation type="submission" date="2020-04" db="EMBL/GenBank/DDBJ databases">
        <title>Perkinsus olseni comparative genomics.</title>
        <authorList>
            <person name="Bogema D.R."/>
        </authorList>
    </citation>
    <scope>NUCLEOTIDE SEQUENCE [LARGE SCALE GENOMIC DNA]</scope>
    <source>
        <strain evidence="2">ATCC PRA-205</strain>
        <strain evidence="1 3">ATCC PRA-207</strain>
    </source>
</reference>
<accession>A0A7J6SKX5</accession>
<evidence type="ECO:0000313" key="1">
    <source>
        <dbReference type="EMBL" id="KAF4707213.1"/>
    </source>
</evidence>
<feature type="non-terminal residue" evidence="2">
    <location>
        <position position="172"/>
    </location>
</feature>
<dbReference type="AlphaFoldDB" id="A0A7J6SKX5"/>
<sequence>KGLDTGAVEYVRHLLMNNGSITQGAAYLTSALDKAYSVRLRAYEEKWEASSNSPFLRAPEKEPVPQKPWRVSGNLVLSIALRDLSMERDHLLRELAAHVGTHSISLDHTRRCAKKCTETHTLGQSLTIMTDYSIILGSYLTPTTSVRYAKPALDEIIRRHKTAGVELPKILY</sequence>
<protein>
    <submittedName>
        <fullName evidence="2">Uncharacterized protein</fullName>
    </submittedName>
</protein>
<proteinExistence type="predicted"/>
<dbReference type="EMBL" id="JABANM010013878">
    <property type="protein sequence ID" value="KAF4733609.1"/>
    <property type="molecule type" value="Genomic_DNA"/>
</dbReference>
<organism evidence="2 4">
    <name type="scientific">Perkinsus olseni</name>
    <name type="common">Perkinsus atlanticus</name>
    <dbReference type="NCBI Taxonomy" id="32597"/>
    <lineage>
        <taxon>Eukaryota</taxon>
        <taxon>Sar</taxon>
        <taxon>Alveolata</taxon>
        <taxon>Perkinsozoa</taxon>
        <taxon>Perkinsea</taxon>
        <taxon>Perkinsida</taxon>
        <taxon>Perkinsidae</taxon>
        <taxon>Perkinsus</taxon>
    </lineage>
</organism>
<evidence type="ECO:0000313" key="3">
    <source>
        <dbReference type="Proteomes" id="UP000553632"/>
    </source>
</evidence>
<keyword evidence="3" id="KW-1185">Reference proteome</keyword>
<dbReference type="Proteomes" id="UP000574390">
    <property type="component" value="Unassembled WGS sequence"/>
</dbReference>
<feature type="non-terminal residue" evidence="2">
    <location>
        <position position="1"/>
    </location>
</feature>
<evidence type="ECO:0000313" key="4">
    <source>
        <dbReference type="Proteomes" id="UP000574390"/>
    </source>
</evidence>
<evidence type="ECO:0000313" key="2">
    <source>
        <dbReference type="EMBL" id="KAF4733609.1"/>
    </source>
</evidence>
<comment type="caution">
    <text evidence="2">The sequence shown here is derived from an EMBL/GenBank/DDBJ whole genome shotgun (WGS) entry which is preliminary data.</text>
</comment>
<name>A0A7J6SKX5_PEROL</name>
<dbReference type="EMBL" id="JABANO010033232">
    <property type="protein sequence ID" value="KAF4707213.1"/>
    <property type="molecule type" value="Genomic_DNA"/>
</dbReference>
<gene>
    <name evidence="2" type="ORF">FOZ62_015362</name>
    <name evidence="1" type="ORF">FOZ63_016857</name>
</gene>